<gene>
    <name evidence="1" type="ORF">LY90DRAFT_195472</name>
</gene>
<dbReference type="InterPro" id="IPR032675">
    <property type="entry name" value="LRR_dom_sf"/>
</dbReference>
<dbReference type="SUPFAM" id="SSF52047">
    <property type="entry name" value="RNI-like"/>
    <property type="match status" value="1"/>
</dbReference>
<protein>
    <recommendedName>
        <fullName evidence="3">L domain-like protein</fullName>
    </recommendedName>
</protein>
<accession>A0A1Y1ZKE7</accession>
<organism evidence="1 2">
    <name type="scientific">Neocallimastix californiae</name>
    <dbReference type="NCBI Taxonomy" id="1754190"/>
    <lineage>
        <taxon>Eukaryota</taxon>
        <taxon>Fungi</taxon>
        <taxon>Fungi incertae sedis</taxon>
        <taxon>Chytridiomycota</taxon>
        <taxon>Chytridiomycota incertae sedis</taxon>
        <taxon>Neocallimastigomycetes</taxon>
        <taxon>Neocallimastigales</taxon>
        <taxon>Neocallimastigaceae</taxon>
        <taxon>Neocallimastix</taxon>
    </lineage>
</organism>
<reference evidence="1 2" key="1">
    <citation type="submission" date="2016-08" db="EMBL/GenBank/DDBJ databases">
        <title>A Parts List for Fungal Cellulosomes Revealed by Comparative Genomics.</title>
        <authorList>
            <consortium name="DOE Joint Genome Institute"/>
            <person name="Haitjema C.H."/>
            <person name="Gilmore S.P."/>
            <person name="Henske J.K."/>
            <person name="Solomon K.V."/>
            <person name="De Groot R."/>
            <person name="Kuo A."/>
            <person name="Mondo S.J."/>
            <person name="Salamov A.A."/>
            <person name="Labutti K."/>
            <person name="Zhao Z."/>
            <person name="Chiniquy J."/>
            <person name="Barry K."/>
            <person name="Brewer H.M."/>
            <person name="Purvine S.O."/>
            <person name="Wright A.T."/>
            <person name="Boxma B."/>
            <person name="Van Alen T."/>
            <person name="Hackstein J.H."/>
            <person name="Baker S.E."/>
            <person name="Grigoriev I.V."/>
            <person name="O'Malley M.A."/>
        </authorList>
    </citation>
    <scope>NUCLEOTIDE SEQUENCE [LARGE SCALE GENOMIC DNA]</scope>
    <source>
        <strain evidence="1 2">G1</strain>
    </source>
</reference>
<dbReference type="EMBL" id="MCOG01000395">
    <property type="protein sequence ID" value="ORY10295.1"/>
    <property type="molecule type" value="Genomic_DNA"/>
</dbReference>
<evidence type="ECO:0000313" key="1">
    <source>
        <dbReference type="EMBL" id="ORY10295.1"/>
    </source>
</evidence>
<dbReference type="Gene3D" id="3.80.10.10">
    <property type="entry name" value="Ribonuclease Inhibitor"/>
    <property type="match status" value="1"/>
</dbReference>
<dbReference type="AlphaFoldDB" id="A0A1Y1ZKE7"/>
<evidence type="ECO:0008006" key="3">
    <source>
        <dbReference type="Google" id="ProtNLM"/>
    </source>
</evidence>
<proteinExistence type="predicted"/>
<sequence length="120" mass="14188">MKSLPKALFKLNNLKTLNLYGYNEFKKYEISNLPKSITNISFGDVELKQYVISELSKFTNLESIAFYRTKLNMELDLTPLENLTKINNITLSNDDMIFTTKKYFDYRILPFFKNIHSLNR</sequence>
<comment type="caution">
    <text evidence="1">The sequence shown here is derived from an EMBL/GenBank/DDBJ whole genome shotgun (WGS) entry which is preliminary data.</text>
</comment>
<keyword evidence="2" id="KW-1185">Reference proteome</keyword>
<dbReference type="Proteomes" id="UP000193920">
    <property type="component" value="Unassembled WGS sequence"/>
</dbReference>
<evidence type="ECO:0000313" key="2">
    <source>
        <dbReference type="Proteomes" id="UP000193920"/>
    </source>
</evidence>
<dbReference type="STRING" id="1754190.A0A1Y1ZKE7"/>
<name>A0A1Y1ZKE7_9FUNG</name>